<dbReference type="PANTHER" id="PTHR36933:SF1">
    <property type="entry name" value="SLL0788 PROTEIN"/>
    <property type="match status" value="1"/>
</dbReference>
<sequence>MAEARGGRGIGLTVFVATMLALVLVAGSLMIGRVTATPETVPSTRSAEAGFARDMQTHHDQAVEMSLIVRDQTDDPAIRLLAYDILTSQARQSGQMFGWLAVWGLPQASPEPAMTWMHRPVPGEGGTHAAHEADVDPAEVPTTMPGMATREQLEELRSLTGEAAERRFLELMIAHHEGGVEMAEAVVARSDLRVVTDLASSMIAAQRSEIQLMQDLLAERGGETPERDALAGRVP</sequence>
<evidence type="ECO:0000313" key="4">
    <source>
        <dbReference type="Proteomes" id="UP000291832"/>
    </source>
</evidence>
<keyword evidence="1" id="KW-1133">Transmembrane helix</keyword>
<dbReference type="Proteomes" id="UP000291832">
    <property type="component" value="Unassembled WGS sequence"/>
</dbReference>
<dbReference type="InterPro" id="IPR005183">
    <property type="entry name" value="DUF305_CopM-like"/>
</dbReference>
<dbReference type="Pfam" id="PF03713">
    <property type="entry name" value="DUF305"/>
    <property type="match status" value="1"/>
</dbReference>
<dbReference type="AlphaFoldDB" id="A0A4Q7U7J1"/>
<comment type="caution">
    <text evidence="3">The sequence shown here is derived from an EMBL/GenBank/DDBJ whole genome shotgun (WGS) entry which is preliminary data.</text>
</comment>
<dbReference type="RefSeq" id="WP_241988928.1">
    <property type="nucleotide sequence ID" value="NZ_QYAG01000004.1"/>
</dbReference>
<dbReference type="InterPro" id="IPR012347">
    <property type="entry name" value="Ferritin-like"/>
</dbReference>
<organism evidence="3 4">
    <name type="scientific">Leucobacter luti</name>
    <dbReference type="NCBI Taxonomy" id="340320"/>
    <lineage>
        <taxon>Bacteria</taxon>
        <taxon>Bacillati</taxon>
        <taxon>Actinomycetota</taxon>
        <taxon>Actinomycetes</taxon>
        <taxon>Micrococcales</taxon>
        <taxon>Microbacteriaceae</taxon>
        <taxon>Leucobacter</taxon>
    </lineage>
</organism>
<keyword evidence="4" id="KW-1185">Reference proteome</keyword>
<feature type="domain" description="DUF305" evidence="2">
    <location>
        <begin position="48"/>
        <end position="217"/>
    </location>
</feature>
<name>A0A4Q7U7J1_9MICO</name>
<reference evidence="3 4" key="1">
    <citation type="journal article" date="2015" name="Stand. Genomic Sci.">
        <title>Genomic Encyclopedia of Bacterial and Archaeal Type Strains, Phase III: the genomes of soil and plant-associated and newly described type strains.</title>
        <authorList>
            <person name="Whitman W.B."/>
            <person name="Woyke T."/>
            <person name="Klenk H.P."/>
            <person name="Zhou Y."/>
            <person name="Lilburn T.G."/>
            <person name="Beck B.J."/>
            <person name="De Vos P."/>
            <person name="Vandamme P."/>
            <person name="Eisen J.A."/>
            <person name="Garrity G."/>
            <person name="Hugenholtz P."/>
            <person name="Kyrpides N.C."/>
        </authorList>
    </citation>
    <scope>NUCLEOTIDE SEQUENCE [LARGE SCALE GENOMIC DNA]</scope>
    <source>
        <strain evidence="3 4">RF6</strain>
    </source>
</reference>
<dbReference type="Gene3D" id="1.20.1260.10">
    <property type="match status" value="1"/>
</dbReference>
<protein>
    <submittedName>
        <fullName evidence="3">Uncharacterized protein (DUF305 family)</fullName>
    </submittedName>
</protein>
<evidence type="ECO:0000259" key="2">
    <source>
        <dbReference type="Pfam" id="PF03713"/>
    </source>
</evidence>
<keyword evidence="1" id="KW-0812">Transmembrane</keyword>
<dbReference type="PANTHER" id="PTHR36933">
    <property type="entry name" value="SLL0788 PROTEIN"/>
    <property type="match status" value="1"/>
</dbReference>
<dbReference type="EMBL" id="SHKI01000002">
    <property type="protein sequence ID" value="RZT68412.1"/>
    <property type="molecule type" value="Genomic_DNA"/>
</dbReference>
<proteinExistence type="predicted"/>
<keyword evidence="1" id="KW-0472">Membrane</keyword>
<gene>
    <name evidence="3" type="ORF">EV139_0135</name>
</gene>
<evidence type="ECO:0000256" key="1">
    <source>
        <dbReference type="SAM" id="Phobius"/>
    </source>
</evidence>
<accession>A0A4Q7U7J1</accession>
<feature type="transmembrane region" description="Helical" evidence="1">
    <location>
        <begin position="12"/>
        <end position="32"/>
    </location>
</feature>
<evidence type="ECO:0000313" key="3">
    <source>
        <dbReference type="EMBL" id="RZT68412.1"/>
    </source>
</evidence>